<feature type="non-terminal residue" evidence="1">
    <location>
        <position position="1"/>
    </location>
</feature>
<gene>
    <name evidence="1" type="ORF">LCGC14_2233070</name>
</gene>
<dbReference type="AlphaFoldDB" id="A0A0F9D7E5"/>
<proteinExistence type="predicted"/>
<dbReference type="EMBL" id="LAZR01030084">
    <property type="protein sequence ID" value="KKL57673.1"/>
    <property type="molecule type" value="Genomic_DNA"/>
</dbReference>
<protein>
    <submittedName>
        <fullName evidence="1">Uncharacterized protein</fullName>
    </submittedName>
</protein>
<sequence length="84" mass="9351">QLAAMVLNIEHGFVNPDNTMLLLNPDGSGEWYPLSVQQVVDEATIALTSDDPLMVKADLEQLAYFTWLKDALDDGNNNLNILNY</sequence>
<organism evidence="1">
    <name type="scientific">marine sediment metagenome</name>
    <dbReference type="NCBI Taxonomy" id="412755"/>
    <lineage>
        <taxon>unclassified sequences</taxon>
        <taxon>metagenomes</taxon>
        <taxon>ecological metagenomes</taxon>
    </lineage>
</organism>
<accession>A0A0F9D7E5</accession>
<name>A0A0F9D7E5_9ZZZZ</name>
<reference evidence="1" key="1">
    <citation type="journal article" date="2015" name="Nature">
        <title>Complex archaea that bridge the gap between prokaryotes and eukaryotes.</title>
        <authorList>
            <person name="Spang A."/>
            <person name="Saw J.H."/>
            <person name="Jorgensen S.L."/>
            <person name="Zaremba-Niedzwiedzka K."/>
            <person name="Martijn J."/>
            <person name="Lind A.E."/>
            <person name="van Eijk R."/>
            <person name="Schleper C."/>
            <person name="Guy L."/>
            <person name="Ettema T.J."/>
        </authorList>
    </citation>
    <scope>NUCLEOTIDE SEQUENCE</scope>
</reference>
<evidence type="ECO:0000313" key="1">
    <source>
        <dbReference type="EMBL" id="KKL57673.1"/>
    </source>
</evidence>
<comment type="caution">
    <text evidence="1">The sequence shown here is derived from an EMBL/GenBank/DDBJ whole genome shotgun (WGS) entry which is preliminary data.</text>
</comment>